<gene>
    <name evidence="1" type="ORF">N7537_000427</name>
</gene>
<dbReference type="EMBL" id="JAQJAE010000001">
    <property type="protein sequence ID" value="KAJ5615313.1"/>
    <property type="molecule type" value="Genomic_DNA"/>
</dbReference>
<sequence length="94" mass="10396">MPGKTRPVEKIAKASAQCSVEVAAYGKCVLTDYNSVHKDMCAKEFMRLKNCYLVGDERVLRRGIQKGLKNCSLKLYVGRIKGIGSTQRFGAVLV</sequence>
<evidence type="ECO:0000313" key="1">
    <source>
        <dbReference type="EMBL" id="KAJ5615313.1"/>
    </source>
</evidence>
<dbReference type="PANTHER" id="PTHR34561:SF1">
    <property type="entry name" value="NADH DEHYDROGENASE [UBIQUINONE] 1 ALPHA SUBCOMPLEX ASSEMBLY FACTOR 8"/>
    <property type="match status" value="1"/>
</dbReference>
<evidence type="ECO:0000313" key="2">
    <source>
        <dbReference type="Proteomes" id="UP001213799"/>
    </source>
</evidence>
<accession>A0AAD6H631</accession>
<keyword evidence="2" id="KW-1185">Reference proteome</keyword>
<comment type="caution">
    <text evidence="1">The sequence shown here is derived from an EMBL/GenBank/DDBJ whole genome shotgun (WGS) entry which is preliminary data.</text>
</comment>
<dbReference type="Proteomes" id="UP001213799">
    <property type="component" value="Unassembled WGS sequence"/>
</dbReference>
<dbReference type="PANTHER" id="PTHR34561">
    <property type="entry name" value="NADH DEHYDROGENASE [UBIQUINONE] 1 ALPHA SUBCOMPLEX ASSEMBLY FACTOR 8"/>
    <property type="match status" value="1"/>
</dbReference>
<dbReference type="GO" id="GO:0005739">
    <property type="term" value="C:mitochondrion"/>
    <property type="evidence" value="ECO:0007669"/>
    <property type="project" value="InterPro"/>
</dbReference>
<dbReference type="AlphaFoldDB" id="A0AAD6H631"/>
<dbReference type="GO" id="GO:0032981">
    <property type="term" value="P:mitochondrial respiratory chain complex I assembly"/>
    <property type="evidence" value="ECO:0007669"/>
    <property type="project" value="InterPro"/>
</dbReference>
<reference evidence="1" key="2">
    <citation type="submission" date="2023-01" db="EMBL/GenBank/DDBJ databases">
        <authorList>
            <person name="Petersen C."/>
        </authorList>
    </citation>
    <scope>NUCLEOTIDE SEQUENCE</scope>
    <source>
        <strain evidence="1">IBT 12815</strain>
    </source>
</reference>
<proteinExistence type="predicted"/>
<dbReference type="GeneID" id="81581727"/>
<reference evidence="1" key="1">
    <citation type="journal article" date="2023" name="IMA Fungus">
        <title>Comparative genomic study of the Penicillium genus elucidates a diverse pangenome and 15 lateral gene transfer events.</title>
        <authorList>
            <person name="Petersen C."/>
            <person name="Sorensen T."/>
            <person name="Nielsen M.R."/>
            <person name="Sondergaard T.E."/>
            <person name="Sorensen J.L."/>
            <person name="Fitzpatrick D.A."/>
            <person name="Frisvad J.C."/>
            <person name="Nielsen K.L."/>
        </authorList>
    </citation>
    <scope>NUCLEOTIDE SEQUENCE</scope>
    <source>
        <strain evidence="1">IBT 12815</strain>
    </source>
</reference>
<protein>
    <submittedName>
        <fullName evidence="1">Uncharacterized protein</fullName>
    </submittedName>
</protein>
<dbReference type="InterPro" id="IPR034595">
    <property type="entry name" value="NDUFAF8"/>
</dbReference>
<name>A0AAD6H631_9EURO</name>
<organism evidence="1 2">
    <name type="scientific">Penicillium hordei</name>
    <dbReference type="NCBI Taxonomy" id="40994"/>
    <lineage>
        <taxon>Eukaryota</taxon>
        <taxon>Fungi</taxon>
        <taxon>Dikarya</taxon>
        <taxon>Ascomycota</taxon>
        <taxon>Pezizomycotina</taxon>
        <taxon>Eurotiomycetes</taxon>
        <taxon>Eurotiomycetidae</taxon>
        <taxon>Eurotiales</taxon>
        <taxon>Aspergillaceae</taxon>
        <taxon>Penicillium</taxon>
    </lineage>
</organism>
<dbReference type="RefSeq" id="XP_056756480.1">
    <property type="nucleotide sequence ID" value="XM_056891485.1"/>
</dbReference>